<dbReference type="EMBL" id="JBIRWE010000003">
    <property type="protein sequence ID" value="MFI1964428.1"/>
    <property type="molecule type" value="Genomic_DNA"/>
</dbReference>
<dbReference type="Pfam" id="PF13641">
    <property type="entry name" value="Glyco_tranf_2_3"/>
    <property type="match status" value="1"/>
</dbReference>
<keyword evidence="4 5" id="KW-0808">Transferase</keyword>
<evidence type="ECO:0000256" key="3">
    <source>
        <dbReference type="ARBA" id="ARBA00022676"/>
    </source>
</evidence>
<sequence>MTETTPRVPSVAVVIPYGGGLDDLREQLTALAEQTWPHPYEVVISVNRGQPTPVHNLARHILPDHVTLTIADATDRPGCGHARNVGWRHTTADLILFCDTDDVVHPAWLTTMTHTLTEARIASGTLEYRKLNPPWKADLFDVFVDGLPVRFRHLPYGAGGNCGIRRDLLAELGGFDERLPYTEDVDLYWRAAYAGAATAYAADAVVHVRLRGSQRDLFRQRYRYGRDDIPLYQAHQPHGARVTATDMARELAAAVKSLVTAPLGARQRTRCAMRWGTLLGSAHGLLEKRPRAM</sequence>
<dbReference type="GO" id="GO:0016757">
    <property type="term" value="F:glycosyltransferase activity"/>
    <property type="evidence" value="ECO:0007669"/>
    <property type="project" value="UniProtKB-KW"/>
</dbReference>
<evidence type="ECO:0000256" key="2">
    <source>
        <dbReference type="ARBA" id="ARBA00006739"/>
    </source>
</evidence>
<dbReference type="EC" id="2.4.-.-" evidence="5"/>
<protein>
    <submittedName>
        <fullName evidence="5">Glycosyltransferase</fullName>
        <ecNumber evidence="5">2.4.-.-</ecNumber>
    </submittedName>
</protein>
<comment type="caution">
    <text evidence="5">The sequence shown here is derived from an EMBL/GenBank/DDBJ whole genome shotgun (WGS) entry which is preliminary data.</text>
</comment>
<accession>A0ABW7UPM3</accession>
<dbReference type="PANTHER" id="PTHR43179:SF12">
    <property type="entry name" value="GALACTOFURANOSYLTRANSFERASE GLFT2"/>
    <property type="match status" value="1"/>
</dbReference>
<dbReference type="Proteomes" id="UP001611548">
    <property type="component" value="Unassembled WGS sequence"/>
</dbReference>
<dbReference type="SUPFAM" id="SSF53448">
    <property type="entry name" value="Nucleotide-diphospho-sugar transferases"/>
    <property type="match status" value="1"/>
</dbReference>
<proteinExistence type="inferred from homology"/>
<evidence type="ECO:0000313" key="5">
    <source>
        <dbReference type="EMBL" id="MFI1964428.1"/>
    </source>
</evidence>
<comment type="pathway">
    <text evidence="1">Cell wall biogenesis; cell wall polysaccharide biosynthesis.</text>
</comment>
<dbReference type="CDD" id="cd00761">
    <property type="entry name" value="Glyco_tranf_GTA_type"/>
    <property type="match status" value="1"/>
</dbReference>
<dbReference type="InterPro" id="IPR029044">
    <property type="entry name" value="Nucleotide-diphossugar_trans"/>
</dbReference>
<keyword evidence="6" id="KW-1185">Reference proteome</keyword>
<reference evidence="5 6" key="1">
    <citation type="submission" date="2024-10" db="EMBL/GenBank/DDBJ databases">
        <title>The Natural Products Discovery Center: Release of the First 8490 Sequenced Strains for Exploring Actinobacteria Biosynthetic Diversity.</title>
        <authorList>
            <person name="Kalkreuter E."/>
            <person name="Kautsar S.A."/>
            <person name="Yang D."/>
            <person name="Bader C.D."/>
            <person name="Teijaro C.N."/>
            <person name="Fluegel L."/>
            <person name="Davis C.M."/>
            <person name="Simpson J.R."/>
            <person name="Lauterbach L."/>
            <person name="Steele A.D."/>
            <person name="Gui C."/>
            <person name="Meng S."/>
            <person name="Li G."/>
            <person name="Viehrig K."/>
            <person name="Ye F."/>
            <person name="Su P."/>
            <person name="Kiefer A.F."/>
            <person name="Nichols A."/>
            <person name="Cepeda A.J."/>
            <person name="Yan W."/>
            <person name="Fan B."/>
            <person name="Jiang Y."/>
            <person name="Adhikari A."/>
            <person name="Zheng C.-J."/>
            <person name="Schuster L."/>
            <person name="Cowan T.M."/>
            <person name="Smanski M.J."/>
            <person name="Chevrette M.G."/>
            <person name="De Carvalho L.P.S."/>
            <person name="Shen B."/>
        </authorList>
    </citation>
    <scope>NUCLEOTIDE SEQUENCE [LARGE SCALE GENOMIC DNA]</scope>
    <source>
        <strain evidence="5 6">NPDC020327</strain>
    </source>
</reference>
<dbReference type="PANTHER" id="PTHR43179">
    <property type="entry name" value="RHAMNOSYLTRANSFERASE WBBL"/>
    <property type="match status" value="1"/>
</dbReference>
<name>A0ABW7UPM3_9ACTN</name>
<comment type="similarity">
    <text evidence="2">Belongs to the glycosyltransferase 2 family.</text>
</comment>
<evidence type="ECO:0000313" key="6">
    <source>
        <dbReference type="Proteomes" id="UP001611548"/>
    </source>
</evidence>
<keyword evidence="3 5" id="KW-0328">Glycosyltransferase</keyword>
<gene>
    <name evidence="5" type="ORF">ACH429_09930</name>
</gene>
<dbReference type="Gene3D" id="3.90.550.10">
    <property type="entry name" value="Spore Coat Polysaccharide Biosynthesis Protein SpsA, Chain A"/>
    <property type="match status" value="1"/>
</dbReference>
<evidence type="ECO:0000256" key="4">
    <source>
        <dbReference type="ARBA" id="ARBA00022679"/>
    </source>
</evidence>
<dbReference type="RefSeq" id="WP_079100940.1">
    <property type="nucleotide sequence ID" value="NZ_JBIRWE010000003.1"/>
</dbReference>
<evidence type="ECO:0000256" key="1">
    <source>
        <dbReference type="ARBA" id="ARBA00004776"/>
    </source>
</evidence>
<organism evidence="5 6">
    <name type="scientific">Streptomyces pathocidini</name>
    <dbReference type="NCBI Taxonomy" id="1650571"/>
    <lineage>
        <taxon>Bacteria</taxon>
        <taxon>Bacillati</taxon>
        <taxon>Actinomycetota</taxon>
        <taxon>Actinomycetes</taxon>
        <taxon>Kitasatosporales</taxon>
        <taxon>Streptomycetaceae</taxon>
        <taxon>Streptomyces</taxon>
    </lineage>
</organism>